<evidence type="ECO:0000313" key="7">
    <source>
        <dbReference type="EMBL" id="AKH19609.1"/>
    </source>
</evidence>
<dbReference type="Gene3D" id="3.90.226.10">
    <property type="entry name" value="2-enoyl-CoA Hydratase, Chain A, domain 1"/>
    <property type="match status" value="1"/>
</dbReference>
<feature type="transmembrane region" description="Helical" evidence="5">
    <location>
        <begin position="39"/>
        <end position="57"/>
    </location>
</feature>
<proteinExistence type="inferred from homology"/>
<keyword evidence="8" id="KW-1185">Reference proteome</keyword>
<dbReference type="InterPro" id="IPR002142">
    <property type="entry name" value="Peptidase_S49"/>
</dbReference>
<dbReference type="GO" id="GO:0006508">
    <property type="term" value="P:proteolysis"/>
    <property type="evidence" value="ECO:0007669"/>
    <property type="project" value="UniProtKB-KW"/>
</dbReference>
<dbReference type="KEGG" id="seds:AAY24_03700"/>
<keyword evidence="4" id="KW-0720">Serine protease</keyword>
<name>A0A0F7JW48_9GAMM</name>
<evidence type="ECO:0000259" key="6">
    <source>
        <dbReference type="Pfam" id="PF01343"/>
    </source>
</evidence>
<dbReference type="InterPro" id="IPR047272">
    <property type="entry name" value="S49_SppA_C"/>
</dbReference>
<keyword evidence="3" id="KW-0378">Hydrolase</keyword>
<comment type="similarity">
    <text evidence="1">Belongs to the peptidase S49 family.</text>
</comment>
<keyword evidence="5" id="KW-0472">Membrane</keyword>
<dbReference type="Pfam" id="PF01343">
    <property type="entry name" value="Peptidase_S49"/>
    <property type="match status" value="1"/>
</dbReference>
<dbReference type="PATRIC" id="fig|1543721.4.peg.775"/>
<evidence type="ECO:0000256" key="3">
    <source>
        <dbReference type="ARBA" id="ARBA00022801"/>
    </source>
</evidence>
<protein>
    <submittedName>
        <fullName evidence="7">Peptidase S49</fullName>
    </submittedName>
</protein>
<dbReference type="EMBL" id="CP011412">
    <property type="protein sequence ID" value="AKH19609.1"/>
    <property type="molecule type" value="Genomic_DNA"/>
</dbReference>
<dbReference type="NCBIfam" id="TIGR00706">
    <property type="entry name" value="SppA_dom"/>
    <property type="match status" value="1"/>
</dbReference>
<reference evidence="7 8" key="1">
    <citation type="journal article" date="2015" name="Genome Announc.">
        <title>Complete Genome Sequence of Sedimenticola thiotaurini Strain SIP-G1, a Polyphosphate- and Polyhydroxyalkanoate-Accumulating Sulfur-Oxidizing Gammaproteobacterium Isolated from Salt Marsh Sediments.</title>
        <authorList>
            <person name="Flood B.E."/>
            <person name="Jones D.S."/>
            <person name="Bailey J.V."/>
        </authorList>
    </citation>
    <scope>NUCLEOTIDE SEQUENCE [LARGE SCALE GENOMIC DNA]</scope>
    <source>
        <strain evidence="7 8">SIP-G1</strain>
    </source>
</reference>
<dbReference type="PANTHER" id="PTHR42987:SF8">
    <property type="entry name" value="PROTEINASE"/>
    <property type="match status" value="1"/>
</dbReference>
<organism evidence="7 8">
    <name type="scientific">Sedimenticola thiotaurini</name>
    <dbReference type="NCBI Taxonomy" id="1543721"/>
    <lineage>
        <taxon>Bacteria</taxon>
        <taxon>Pseudomonadati</taxon>
        <taxon>Pseudomonadota</taxon>
        <taxon>Gammaproteobacteria</taxon>
        <taxon>Chromatiales</taxon>
        <taxon>Sedimenticolaceae</taxon>
        <taxon>Sedimenticola</taxon>
    </lineage>
</organism>
<evidence type="ECO:0000256" key="5">
    <source>
        <dbReference type="SAM" id="Phobius"/>
    </source>
</evidence>
<dbReference type="CDD" id="cd07023">
    <property type="entry name" value="S49_Sppa_N_C"/>
    <property type="match status" value="1"/>
</dbReference>
<evidence type="ECO:0000256" key="2">
    <source>
        <dbReference type="ARBA" id="ARBA00022670"/>
    </source>
</evidence>
<evidence type="ECO:0000313" key="8">
    <source>
        <dbReference type="Proteomes" id="UP000034410"/>
    </source>
</evidence>
<dbReference type="Gene3D" id="6.20.330.10">
    <property type="match status" value="1"/>
</dbReference>
<accession>A0A0F7JW48</accession>
<gene>
    <name evidence="7" type="ORF">AAY24_03700</name>
</gene>
<evidence type="ECO:0000256" key="4">
    <source>
        <dbReference type="ARBA" id="ARBA00022825"/>
    </source>
</evidence>
<dbReference type="SUPFAM" id="SSF52096">
    <property type="entry name" value="ClpP/crotonase"/>
    <property type="match status" value="1"/>
</dbReference>
<dbReference type="RefSeq" id="WP_046858545.1">
    <property type="nucleotide sequence ID" value="NZ_CP011412.1"/>
</dbReference>
<dbReference type="Proteomes" id="UP000034410">
    <property type="component" value="Chromosome"/>
</dbReference>
<keyword evidence="2" id="KW-0645">Protease</keyword>
<sequence length="324" mass="35895">MDNLEQERVKRKAGWERELLEKLATASITEQRRARRWGIFFKLLTFAYLVTVLILWLPDTWSDAAIKSAKEHTAVIEIKGVIADDSEASADNVVTALRSAYKDEKTKGVILRINSPGGSAVQAGYINDEIRRLKEKHPEIPVYAVVTDMAASGGYYIAVAADQIYVDKASIVGSIGVLMSTFGFERSMEKLGVERRLLTAGEHKGILDPFSPMKSEEKQHIQNMLDQVHQQFIQAVRDGRGDRLQENDDIFSGLFWSGEESIKLGLADGLGSSSYVARELIGAETLVDYTRSEDLLERFAKRIGAGAAAFMSSQTGLGLTPHIR</sequence>
<dbReference type="AlphaFoldDB" id="A0A0F7JW48"/>
<dbReference type="OrthoDB" id="9764363at2"/>
<dbReference type="GO" id="GO:0008236">
    <property type="term" value="F:serine-type peptidase activity"/>
    <property type="evidence" value="ECO:0007669"/>
    <property type="project" value="UniProtKB-KW"/>
</dbReference>
<keyword evidence="5" id="KW-1133">Transmembrane helix</keyword>
<feature type="domain" description="Peptidase S49" evidence="6">
    <location>
        <begin position="136"/>
        <end position="280"/>
    </location>
</feature>
<dbReference type="PANTHER" id="PTHR42987">
    <property type="entry name" value="PEPTIDASE S49"/>
    <property type="match status" value="1"/>
</dbReference>
<dbReference type="InterPro" id="IPR029045">
    <property type="entry name" value="ClpP/crotonase-like_dom_sf"/>
</dbReference>
<keyword evidence="5" id="KW-0812">Transmembrane</keyword>
<dbReference type="InterPro" id="IPR004635">
    <property type="entry name" value="Pept_S49_SppA"/>
</dbReference>
<evidence type="ECO:0000256" key="1">
    <source>
        <dbReference type="ARBA" id="ARBA00008683"/>
    </source>
</evidence>